<feature type="domain" description="Histidine kinase/HSP90-like ATPase" evidence="2">
    <location>
        <begin position="16"/>
        <end position="118"/>
    </location>
</feature>
<accession>A0A7H0HU19</accession>
<dbReference type="CDD" id="cd16936">
    <property type="entry name" value="HATPase_RsbW-like"/>
    <property type="match status" value="1"/>
</dbReference>
<dbReference type="EMBL" id="CP060825">
    <property type="protein sequence ID" value="QNP64035.1"/>
    <property type="molecule type" value="Genomic_DNA"/>
</dbReference>
<dbReference type="Proteomes" id="UP000516230">
    <property type="component" value="Chromosome"/>
</dbReference>
<evidence type="ECO:0000313" key="4">
    <source>
        <dbReference type="Proteomes" id="UP000516230"/>
    </source>
</evidence>
<name>A0A7H0HU19_9ACTN</name>
<sequence length="138" mass="14503">MATTVSPSWAYALRLPQDPRAPGVARQVLRAVLGAHRLGALVDTAELVASELVTNALRHTDGPYGLRLAGPERGRLRLGVWDASPEVPAPFAGLPRRAAPDDEGGRGLRIVAVCADTWGATALPQGGKLLWVELGGRA</sequence>
<organism evidence="3 4">
    <name type="scientific">Streptomyces genisteinicus</name>
    <dbReference type="NCBI Taxonomy" id="2768068"/>
    <lineage>
        <taxon>Bacteria</taxon>
        <taxon>Bacillati</taxon>
        <taxon>Actinomycetota</taxon>
        <taxon>Actinomycetes</taxon>
        <taxon>Kitasatosporales</taxon>
        <taxon>Streptomycetaceae</taxon>
        <taxon>Streptomyces</taxon>
    </lineage>
</organism>
<dbReference type="Gene3D" id="3.30.565.10">
    <property type="entry name" value="Histidine kinase-like ATPase, C-terminal domain"/>
    <property type="match status" value="1"/>
</dbReference>
<keyword evidence="1" id="KW-0418">Kinase</keyword>
<keyword evidence="3" id="KW-0067">ATP-binding</keyword>
<dbReference type="GO" id="GO:0005524">
    <property type="term" value="F:ATP binding"/>
    <property type="evidence" value="ECO:0007669"/>
    <property type="project" value="UniProtKB-KW"/>
</dbReference>
<dbReference type="GO" id="GO:0004674">
    <property type="term" value="F:protein serine/threonine kinase activity"/>
    <property type="evidence" value="ECO:0007669"/>
    <property type="project" value="UniProtKB-KW"/>
</dbReference>
<proteinExistence type="predicted"/>
<dbReference type="InterPro" id="IPR036890">
    <property type="entry name" value="HATPase_C_sf"/>
</dbReference>
<dbReference type="KEGG" id="sgj:IAG43_14605"/>
<dbReference type="InterPro" id="IPR050267">
    <property type="entry name" value="Anti-sigma-factor_SerPK"/>
</dbReference>
<dbReference type="SUPFAM" id="SSF55874">
    <property type="entry name" value="ATPase domain of HSP90 chaperone/DNA topoisomerase II/histidine kinase"/>
    <property type="match status" value="1"/>
</dbReference>
<keyword evidence="1" id="KW-0808">Transferase</keyword>
<protein>
    <submittedName>
        <fullName evidence="3">ATP-binding protein</fullName>
    </submittedName>
</protein>
<keyword evidence="4" id="KW-1185">Reference proteome</keyword>
<evidence type="ECO:0000313" key="3">
    <source>
        <dbReference type="EMBL" id="QNP64035.1"/>
    </source>
</evidence>
<evidence type="ECO:0000259" key="2">
    <source>
        <dbReference type="Pfam" id="PF13581"/>
    </source>
</evidence>
<gene>
    <name evidence="3" type="ORF">IAG43_14605</name>
</gene>
<dbReference type="RefSeq" id="WP_187741183.1">
    <property type="nucleotide sequence ID" value="NZ_CP060825.1"/>
</dbReference>
<dbReference type="InterPro" id="IPR003594">
    <property type="entry name" value="HATPase_dom"/>
</dbReference>
<dbReference type="PANTHER" id="PTHR35526">
    <property type="entry name" value="ANTI-SIGMA-F FACTOR RSBW-RELATED"/>
    <property type="match status" value="1"/>
</dbReference>
<keyword evidence="3" id="KW-0547">Nucleotide-binding</keyword>
<dbReference type="AlphaFoldDB" id="A0A7H0HU19"/>
<dbReference type="PANTHER" id="PTHR35526:SF3">
    <property type="entry name" value="ANTI-SIGMA-F FACTOR RSBW"/>
    <property type="match status" value="1"/>
</dbReference>
<keyword evidence="1" id="KW-0723">Serine/threonine-protein kinase</keyword>
<dbReference type="Pfam" id="PF13581">
    <property type="entry name" value="HATPase_c_2"/>
    <property type="match status" value="1"/>
</dbReference>
<evidence type="ECO:0000256" key="1">
    <source>
        <dbReference type="ARBA" id="ARBA00022527"/>
    </source>
</evidence>
<reference evidence="3 4" key="1">
    <citation type="submission" date="2020-08" db="EMBL/GenBank/DDBJ databases">
        <title>A novel species.</title>
        <authorList>
            <person name="Gao J."/>
        </authorList>
    </citation>
    <scope>NUCLEOTIDE SEQUENCE [LARGE SCALE GENOMIC DNA]</scope>
    <source>
        <strain evidence="3 4">CRPJ-33</strain>
    </source>
</reference>